<dbReference type="InterPro" id="IPR027795">
    <property type="entry name" value="CASTOR_ACT_dom"/>
</dbReference>
<evidence type="ECO:0000259" key="1">
    <source>
        <dbReference type="Pfam" id="PF13840"/>
    </source>
</evidence>
<name>A0ABT4RRI2_9ACTN</name>
<dbReference type="Gene3D" id="3.30.2130.10">
    <property type="entry name" value="VC0802-like"/>
    <property type="match status" value="1"/>
</dbReference>
<evidence type="ECO:0000313" key="3">
    <source>
        <dbReference type="Proteomes" id="UP001147700"/>
    </source>
</evidence>
<protein>
    <submittedName>
        <fullName evidence="2">ACT domain-containing protein</fullName>
    </submittedName>
</protein>
<proteinExistence type="predicted"/>
<sequence length="120" mass="12460">MSDRTQDLRVLDGRYVIEPSTPPAGAELLAVVFGPDGQTTIRRDDAARDGWAALWSGDHPHDPSATGMLSAIVAPLAAADTPVMVASTFHADLVLVPAARLDDALAALRAAGHRVALAQG</sequence>
<organism evidence="2 3">
    <name type="scientific">Solirubrobacter deserti</name>
    <dbReference type="NCBI Taxonomy" id="2282478"/>
    <lineage>
        <taxon>Bacteria</taxon>
        <taxon>Bacillati</taxon>
        <taxon>Actinomycetota</taxon>
        <taxon>Thermoleophilia</taxon>
        <taxon>Solirubrobacterales</taxon>
        <taxon>Solirubrobacteraceae</taxon>
        <taxon>Solirubrobacter</taxon>
    </lineage>
</organism>
<feature type="domain" description="CASTOR ACT" evidence="1">
    <location>
        <begin position="48"/>
        <end position="109"/>
    </location>
</feature>
<gene>
    <name evidence="2" type="ORF">OJ962_25410</name>
</gene>
<dbReference type="Proteomes" id="UP001147700">
    <property type="component" value="Unassembled WGS sequence"/>
</dbReference>
<comment type="caution">
    <text evidence="2">The sequence shown here is derived from an EMBL/GenBank/DDBJ whole genome shotgun (WGS) entry which is preliminary data.</text>
</comment>
<evidence type="ECO:0000313" key="2">
    <source>
        <dbReference type="EMBL" id="MDA0140860.1"/>
    </source>
</evidence>
<dbReference type="RefSeq" id="WP_202956987.1">
    <property type="nucleotide sequence ID" value="NZ_JAPCID010000046.1"/>
</dbReference>
<dbReference type="EMBL" id="JAPCID010000046">
    <property type="protein sequence ID" value="MDA0140860.1"/>
    <property type="molecule type" value="Genomic_DNA"/>
</dbReference>
<reference evidence="2" key="1">
    <citation type="submission" date="2022-10" db="EMBL/GenBank/DDBJ databases">
        <title>The WGS of Solirubrobacter sp. CPCC 204708.</title>
        <authorList>
            <person name="Jiang Z."/>
        </authorList>
    </citation>
    <scope>NUCLEOTIDE SEQUENCE</scope>
    <source>
        <strain evidence="2">CPCC 204708</strain>
    </source>
</reference>
<dbReference type="InterPro" id="IPR045865">
    <property type="entry name" value="ACT-like_dom_sf"/>
</dbReference>
<dbReference type="Pfam" id="PF13840">
    <property type="entry name" value="ACT_7"/>
    <property type="match status" value="1"/>
</dbReference>
<keyword evidence="3" id="KW-1185">Reference proteome</keyword>
<dbReference type="SUPFAM" id="SSF55021">
    <property type="entry name" value="ACT-like"/>
    <property type="match status" value="1"/>
</dbReference>
<accession>A0ABT4RRI2</accession>